<dbReference type="Pfam" id="PF20167">
    <property type="entry name" value="Transposase_32"/>
    <property type="match status" value="1"/>
</dbReference>
<dbReference type="Proteomes" id="UP000321393">
    <property type="component" value="Unassembled WGS sequence"/>
</dbReference>
<protein>
    <recommendedName>
        <fullName evidence="1">Putative plant transposon protein domain-containing protein</fullName>
    </recommendedName>
</protein>
<comment type="caution">
    <text evidence="2">The sequence shown here is derived from an EMBL/GenBank/DDBJ whole genome shotgun (WGS) entry which is preliminary data.</text>
</comment>
<dbReference type="Proteomes" id="UP000321947">
    <property type="component" value="Unassembled WGS sequence"/>
</dbReference>
<dbReference type="OrthoDB" id="1425037at2759"/>
<name>A0A5A7VL40_CUCMM</name>
<evidence type="ECO:0000259" key="1">
    <source>
        <dbReference type="Pfam" id="PF20167"/>
    </source>
</evidence>
<dbReference type="EMBL" id="SSTE01000109">
    <property type="protein sequence ID" value="KAA0068134.1"/>
    <property type="molecule type" value="Genomic_DNA"/>
</dbReference>
<evidence type="ECO:0000313" key="4">
    <source>
        <dbReference type="Proteomes" id="UP000321393"/>
    </source>
</evidence>
<feature type="domain" description="Putative plant transposon protein" evidence="1">
    <location>
        <begin position="5"/>
        <end position="151"/>
    </location>
</feature>
<gene>
    <name evidence="3" type="ORF">E5676_scaffold392G00130</name>
    <name evidence="2" type="ORF">E6C27_scaffold238G00960</name>
</gene>
<evidence type="ECO:0000313" key="3">
    <source>
        <dbReference type="EMBL" id="TYK21054.1"/>
    </source>
</evidence>
<evidence type="ECO:0000313" key="2">
    <source>
        <dbReference type="EMBL" id="KAA0068134.1"/>
    </source>
</evidence>
<evidence type="ECO:0000313" key="5">
    <source>
        <dbReference type="Proteomes" id="UP000321947"/>
    </source>
</evidence>
<organism evidence="2 4">
    <name type="scientific">Cucumis melo var. makuwa</name>
    <name type="common">Oriental melon</name>
    <dbReference type="NCBI Taxonomy" id="1194695"/>
    <lineage>
        <taxon>Eukaryota</taxon>
        <taxon>Viridiplantae</taxon>
        <taxon>Streptophyta</taxon>
        <taxon>Embryophyta</taxon>
        <taxon>Tracheophyta</taxon>
        <taxon>Spermatophyta</taxon>
        <taxon>Magnoliopsida</taxon>
        <taxon>eudicotyledons</taxon>
        <taxon>Gunneridae</taxon>
        <taxon>Pentapetalae</taxon>
        <taxon>rosids</taxon>
        <taxon>fabids</taxon>
        <taxon>Cucurbitales</taxon>
        <taxon>Cucurbitaceae</taxon>
        <taxon>Benincaseae</taxon>
        <taxon>Cucumis</taxon>
    </lineage>
</organism>
<dbReference type="EMBL" id="SSTD01005932">
    <property type="protein sequence ID" value="TYK21054.1"/>
    <property type="molecule type" value="Genomic_DNA"/>
</dbReference>
<sequence>MNLPFKFNDSSADEFHKVHISGVCFTKSLELLNQFLRITLSADYSISYRTLERLVKELTYCTIPVWHVDGQLLVASLIIKYVILHKIGILNWIPSTHVSTISTSLGHFIYLIGTGVRVNVGEFFFNHLLRHVDTFAIHILIHFPRLLSNFLVSQRPSILAPVNVVGSAPKVIYLSMRLFQVLHVSNVPIDFDTPSGVPTVHLLPALL</sequence>
<dbReference type="AlphaFoldDB" id="A0A5A7VL40"/>
<reference evidence="4 5" key="1">
    <citation type="submission" date="2019-08" db="EMBL/GenBank/DDBJ databases">
        <title>Draft genome sequences of two oriental melons (Cucumis melo L. var makuwa).</title>
        <authorList>
            <person name="Kwon S.-Y."/>
        </authorList>
    </citation>
    <scope>NUCLEOTIDE SEQUENCE [LARGE SCALE GENOMIC DNA]</scope>
    <source>
        <strain evidence="5">cv. Chang Bougi</strain>
        <strain evidence="4">cv. SW 3</strain>
        <tissue evidence="2">Leaf</tissue>
    </source>
</reference>
<proteinExistence type="predicted"/>
<accession>A0A5A7VL40</accession>
<dbReference type="InterPro" id="IPR046796">
    <property type="entry name" value="Transposase_32_dom"/>
</dbReference>